<dbReference type="Pfam" id="PF12656">
    <property type="entry name" value="G-patch_2"/>
    <property type="match status" value="1"/>
</dbReference>
<dbReference type="RefSeq" id="XP_020045339.1">
    <property type="nucleotide sequence ID" value="XM_020188821.1"/>
</dbReference>
<feature type="region of interest" description="Disordered" evidence="5">
    <location>
        <begin position="216"/>
        <end position="235"/>
    </location>
</feature>
<feature type="domain" description="Spp2/MOS2 G-patch" evidence="6">
    <location>
        <begin position="158"/>
        <end position="224"/>
    </location>
</feature>
<sequence>MKISLKSNKNSGTSQKPIKLVFANKRIGKTKVNRLQKQKPLPKAFAQKLNHNFELLPTEEDGDNVEIIEEYDKSKLKKKKPLKKLKVINCDRNEKWKEKLLSEIPGFNIEEKEEKEKKEEMDSKMDIEEDRSDSTNHTSHAVSSLSNSLYFKDINSRPDAPSFDVYQQVPVEDFGKALLRGLGWKGDKENSNSEDKENSSSMFLKNIETASRRSIFLGLGAKPSSSNKGKEKEKE</sequence>
<dbReference type="Proteomes" id="UP000095038">
    <property type="component" value="Unassembled WGS sequence"/>
</dbReference>
<keyword evidence="8" id="KW-1185">Reference proteome</keyword>
<feature type="region of interest" description="Disordered" evidence="5">
    <location>
        <begin position="183"/>
        <end position="204"/>
    </location>
</feature>
<protein>
    <recommendedName>
        <fullName evidence="4">Pre-mRNA-splicing factor</fullName>
    </recommendedName>
</protein>
<feature type="compositionally biased region" description="Basic and acidic residues" evidence="5">
    <location>
        <begin position="109"/>
        <end position="126"/>
    </location>
</feature>
<dbReference type="InParanoid" id="A0A1D2VBV0"/>
<evidence type="ECO:0000256" key="2">
    <source>
        <dbReference type="ARBA" id="ARBA00008576"/>
    </source>
</evidence>
<keyword evidence="4" id="KW-0507">mRNA processing</keyword>
<feature type="compositionally biased region" description="Basic and acidic residues" evidence="5">
    <location>
        <begin position="185"/>
        <end position="198"/>
    </location>
</feature>
<dbReference type="GO" id="GO:0000398">
    <property type="term" value="P:mRNA splicing, via spliceosome"/>
    <property type="evidence" value="ECO:0007669"/>
    <property type="project" value="UniProtKB-UniRule"/>
</dbReference>
<reference evidence="8" key="1">
    <citation type="submission" date="2016-05" db="EMBL/GenBank/DDBJ databases">
        <title>Comparative genomics of biotechnologically important yeasts.</title>
        <authorList>
            <consortium name="DOE Joint Genome Institute"/>
            <person name="Riley R."/>
            <person name="Haridas S."/>
            <person name="Wolfe K.H."/>
            <person name="Lopes M.R."/>
            <person name="Hittinger C.T."/>
            <person name="Goker M."/>
            <person name="Salamov A."/>
            <person name="Wisecaver J."/>
            <person name="Long T.M."/>
            <person name="Aerts A.L."/>
            <person name="Barry K."/>
            <person name="Choi C."/>
            <person name="Clum A."/>
            <person name="Coughlan A.Y."/>
            <person name="Deshpande S."/>
            <person name="Douglass A.P."/>
            <person name="Hanson S.J."/>
            <person name="Klenk H.-P."/>
            <person name="Labutti K."/>
            <person name="Lapidus A."/>
            <person name="Lindquist E."/>
            <person name="Lipzen A."/>
            <person name="Meier-Kolthoff J.P."/>
            <person name="Ohm R.A."/>
            <person name="Otillar R.P."/>
            <person name="Pangilinan J."/>
            <person name="Peng Y."/>
            <person name="Rokas A."/>
            <person name="Rosa C.A."/>
            <person name="Scheuner C."/>
            <person name="Sibirny A.A."/>
            <person name="Slot J.C."/>
            <person name="Stielow J.B."/>
            <person name="Sun H."/>
            <person name="Kurtzman C.P."/>
            <person name="Blackwell M."/>
            <person name="Grigoriev I.V."/>
            <person name="Jeffries T.W."/>
        </authorList>
    </citation>
    <scope>NUCLEOTIDE SEQUENCE [LARGE SCALE GENOMIC DNA]</scope>
    <source>
        <strain evidence="8">DSM 1968</strain>
    </source>
</reference>
<evidence type="ECO:0000313" key="7">
    <source>
        <dbReference type="EMBL" id="ODV59032.1"/>
    </source>
</evidence>
<organism evidence="7 8">
    <name type="scientific">Ascoidea rubescens DSM 1968</name>
    <dbReference type="NCBI Taxonomy" id="1344418"/>
    <lineage>
        <taxon>Eukaryota</taxon>
        <taxon>Fungi</taxon>
        <taxon>Dikarya</taxon>
        <taxon>Ascomycota</taxon>
        <taxon>Saccharomycotina</taxon>
        <taxon>Saccharomycetes</taxon>
        <taxon>Ascoideaceae</taxon>
        <taxon>Ascoidea</taxon>
    </lineage>
</organism>
<evidence type="ECO:0000259" key="6">
    <source>
        <dbReference type="Pfam" id="PF12656"/>
    </source>
</evidence>
<feature type="compositionally biased region" description="Polar residues" evidence="5">
    <location>
        <begin position="135"/>
        <end position="144"/>
    </location>
</feature>
<dbReference type="GeneID" id="30962457"/>
<evidence type="ECO:0000256" key="3">
    <source>
        <dbReference type="ARBA" id="ARBA00023242"/>
    </source>
</evidence>
<keyword evidence="3 4" id="KW-0539">Nucleus</keyword>
<keyword evidence="4" id="KW-0508">mRNA splicing</keyword>
<dbReference type="InterPro" id="IPR045166">
    <property type="entry name" value="Spp2-like"/>
</dbReference>
<evidence type="ECO:0000256" key="4">
    <source>
        <dbReference type="RuleBase" id="RU369096"/>
    </source>
</evidence>
<evidence type="ECO:0000256" key="5">
    <source>
        <dbReference type="SAM" id="MobiDB-lite"/>
    </source>
</evidence>
<dbReference type="InterPro" id="IPR026822">
    <property type="entry name" value="Spp2/MOS2_G-patch"/>
</dbReference>
<comment type="subcellular location">
    <subcellularLocation>
        <location evidence="1 4">Nucleus</location>
    </subcellularLocation>
</comment>
<feature type="region of interest" description="Disordered" evidence="5">
    <location>
        <begin position="108"/>
        <end position="144"/>
    </location>
</feature>
<comment type="similarity">
    <text evidence="2 4">Belongs to the SPP2 family.</text>
</comment>
<comment type="function">
    <text evidence="4">Involved in spliceosome maturation and the first step of pre-mRNA splicing.</text>
</comment>
<dbReference type="OrthoDB" id="5577072at2759"/>
<evidence type="ECO:0000313" key="8">
    <source>
        <dbReference type="Proteomes" id="UP000095038"/>
    </source>
</evidence>
<evidence type="ECO:0000256" key="1">
    <source>
        <dbReference type="ARBA" id="ARBA00004123"/>
    </source>
</evidence>
<dbReference type="STRING" id="1344418.A0A1D2VBV0"/>
<name>A0A1D2VBV0_9ASCO</name>
<dbReference type="PANTHER" id="PTHR15818">
    <property type="entry name" value="G PATCH AND KOW-CONTAINING"/>
    <property type="match status" value="1"/>
</dbReference>
<gene>
    <name evidence="7" type="ORF">ASCRUDRAFT_115638</name>
</gene>
<proteinExistence type="inferred from homology"/>
<dbReference type="PANTHER" id="PTHR15818:SF2">
    <property type="entry name" value="G-PATCH DOMAIN AND KOW MOTIFS-CONTAINING PROTEIN"/>
    <property type="match status" value="1"/>
</dbReference>
<dbReference type="GO" id="GO:0005681">
    <property type="term" value="C:spliceosomal complex"/>
    <property type="evidence" value="ECO:0007669"/>
    <property type="project" value="UniProtKB-UniRule"/>
</dbReference>
<dbReference type="AlphaFoldDB" id="A0A1D2VBV0"/>
<keyword evidence="4" id="KW-0747">Spliceosome</keyword>
<dbReference type="EMBL" id="KV454488">
    <property type="protein sequence ID" value="ODV59032.1"/>
    <property type="molecule type" value="Genomic_DNA"/>
</dbReference>
<accession>A0A1D2VBV0</accession>